<name>A0A7C1JN41_9CHLR</name>
<dbReference type="SUPFAM" id="SSF54427">
    <property type="entry name" value="NTF2-like"/>
    <property type="match status" value="1"/>
</dbReference>
<dbReference type="Gene3D" id="3.10.450.50">
    <property type="match status" value="1"/>
</dbReference>
<feature type="domain" description="SnoaL-like" evidence="1">
    <location>
        <begin position="11"/>
        <end position="105"/>
    </location>
</feature>
<organism evidence="2">
    <name type="scientific">Caldilinea aerophila</name>
    <dbReference type="NCBI Taxonomy" id="133453"/>
    <lineage>
        <taxon>Bacteria</taxon>
        <taxon>Bacillati</taxon>
        <taxon>Chloroflexota</taxon>
        <taxon>Caldilineae</taxon>
        <taxon>Caldilineales</taxon>
        <taxon>Caldilineaceae</taxon>
        <taxon>Caldilinea</taxon>
    </lineage>
</organism>
<dbReference type="AlphaFoldDB" id="A0A7C1JN41"/>
<reference evidence="2" key="1">
    <citation type="journal article" date="2020" name="mSystems">
        <title>Genome- and Community-Level Interaction Insights into Carbon Utilization and Element Cycling Functions of Hydrothermarchaeota in Hydrothermal Sediment.</title>
        <authorList>
            <person name="Zhou Z."/>
            <person name="Liu Y."/>
            <person name="Xu W."/>
            <person name="Pan J."/>
            <person name="Luo Z.H."/>
            <person name="Li M."/>
        </authorList>
    </citation>
    <scope>NUCLEOTIDE SEQUENCE [LARGE SCALE GENOMIC DNA]</scope>
    <source>
        <strain evidence="2">SpSt-289</strain>
    </source>
</reference>
<comment type="caution">
    <text evidence="2">The sequence shown here is derived from an EMBL/GenBank/DDBJ whole genome shotgun (WGS) entry which is preliminary data.</text>
</comment>
<dbReference type="Pfam" id="PF12680">
    <property type="entry name" value="SnoaL_2"/>
    <property type="match status" value="1"/>
</dbReference>
<protein>
    <submittedName>
        <fullName evidence="2">Nuclear transport factor 2 family protein</fullName>
    </submittedName>
</protein>
<evidence type="ECO:0000313" key="2">
    <source>
        <dbReference type="EMBL" id="HDX30405.1"/>
    </source>
</evidence>
<evidence type="ECO:0000259" key="1">
    <source>
        <dbReference type="Pfam" id="PF12680"/>
    </source>
</evidence>
<sequence>MNAQSIDFFLERWHAMIESGDASMLPDMLAEDVVFYSPFAFTPYRGRPAVAELLQTVIQVFRDFRYHRQFTSGDSAALEFSAFIGELSLKGIDLIRLGKDGRIIEFEVMIRPANALMALGEEMRRRLAALGIKP</sequence>
<dbReference type="InterPro" id="IPR032710">
    <property type="entry name" value="NTF2-like_dom_sf"/>
</dbReference>
<dbReference type="InterPro" id="IPR037401">
    <property type="entry name" value="SnoaL-like"/>
</dbReference>
<dbReference type="EMBL" id="DSMG01000038">
    <property type="protein sequence ID" value="HDX30405.1"/>
    <property type="molecule type" value="Genomic_DNA"/>
</dbReference>
<proteinExistence type="predicted"/>
<gene>
    <name evidence="2" type="ORF">ENQ20_02805</name>
</gene>
<accession>A0A7C1JN41</accession>